<evidence type="ECO:0000313" key="2">
    <source>
        <dbReference type="Proteomes" id="UP000499080"/>
    </source>
</evidence>
<gene>
    <name evidence="1" type="ORF">AVEN_108368_1</name>
</gene>
<organism evidence="1 2">
    <name type="scientific">Araneus ventricosus</name>
    <name type="common">Orbweaver spider</name>
    <name type="synonym">Epeira ventricosa</name>
    <dbReference type="NCBI Taxonomy" id="182803"/>
    <lineage>
        <taxon>Eukaryota</taxon>
        <taxon>Metazoa</taxon>
        <taxon>Ecdysozoa</taxon>
        <taxon>Arthropoda</taxon>
        <taxon>Chelicerata</taxon>
        <taxon>Arachnida</taxon>
        <taxon>Araneae</taxon>
        <taxon>Araneomorphae</taxon>
        <taxon>Entelegynae</taxon>
        <taxon>Araneoidea</taxon>
        <taxon>Araneidae</taxon>
        <taxon>Araneus</taxon>
    </lineage>
</organism>
<comment type="caution">
    <text evidence="1">The sequence shown here is derived from an EMBL/GenBank/DDBJ whole genome shotgun (WGS) entry which is preliminary data.</text>
</comment>
<protein>
    <submittedName>
        <fullName evidence="1">Uncharacterized protein</fullName>
    </submittedName>
</protein>
<accession>A0A4Y2CXC3</accession>
<proteinExistence type="predicted"/>
<dbReference type="EMBL" id="BGPR01000256">
    <property type="protein sequence ID" value="GBM08368.1"/>
    <property type="molecule type" value="Genomic_DNA"/>
</dbReference>
<dbReference type="AlphaFoldDB" id="A0A4Y2CXC3"/>
<dbReference type="Proteomes" id="UP000499080">
    <property type="component" value="Unassembled WGS sequence"/>
</dbReference>
<reference evidence="1 2" key="1">
    <citation type="journal article" date="2019" name="Sci. Rep.">
        <title>Orb-weaving spider Araneus ventricosus genome elucidates the spidroin gene catalogue.</title>
        <authorList>
            <person name="Kono N."/>
            <person name="Nakamura H."/>
            <person name="Ohtoshi R."/>
            <person name="Moran D.A.P."/>
            <person name="Shinohara A."/>
            <person name="Yoshida Y."/>
            <person name="Fujiwara M."/>
            <person name="Mori M."/>
            <person name="Tomita M."/>
            <person name="Arakawa K."/>
        </authorList>
    </citation>
    <scope>NUCLEOTIDE SEQUENCE [LARGE SCALE GENOMIC DNA]</scope>
</reference>
<sequence length="110" mass="11958">MNLRALKATSSSLLSNINSYRNHPNLAPSRQVHLNNSRCNSSSAKAEILVVITSYGPALPAGYHRQWESPSHCCTNQGSETSLTYPAASHPRTLGVPPVGLDEHKIFCCK</sequence>
<keyword evidence="2" id="KW-1185">Reference proteome</keyword>
<name>A0A4Y2CXC3_ARAVE</name>
<evidence type="ECO:0000313" key="1">
    <source>
        <dbReference type="EMBL" id="GBM08368.1"/>
    </source>
</evidence>